<accession>A0AAW6DWE5</accession>
<dbReference type="PANTHER" id="PTHR34582:SF7">
    <property type="entry name" value="UPF0702 TRANSMEMBRANE PROTEIN YDFS"/>
    <property type="match status" value="1"/>
</dbReference>
<dbReference type="GO" id="GO:0005886">
    <property type="term" value="C:plasma membrane"/>
    <property type="evidence" value="ECO:0007669"/>
    <property type="project" value="UniProtKB-SubCell"/>
</dbReference>
<keyword evidence="4 7" id="KW-0812">Transmembrane</keyword>
<feature type="transmembrane region" description="Helical" evidence="7">
    <location>
        <begin position="73"/>
        <end position="93"/>
    </location>
</feature>
<dbReference type="PANTHER" id="PTHR34582">
    <property type="entry name" value="UPF0702 TRANSMEMBRANE PROTEIN YCAP"/>
    <property type="match status" value="1"/>
</dbReference>
<proteinExistence type="inferred from homology"/>
<evidence type="ECO:0000256" key="1">
    <source>
        <dbReference type="ARBA" id="ARBA00004651"/>
    </source>
</evidence>
<evidence type="ECO:0000256" key="6">
    <source>
        <dbReference type="ARBA" id="ARBA00023136"/>
    </source>
</evidence>
<comment type="similarity">
    <text evidence="2">Belongs to the UPF0702 family.</text>
</comment>
<comment type="caution">
    <text evidence="9">The sequence shown here is derived from an EMBL/GenBank/DDBJ whole genome shotgun (WGS) entry which is preliminary data.</text>
</comment>
<protein>
    <submittedName>
        <fullName evidence="9">DUF421 domain-containing protein</fullName>
    </submittedName>
</protein>
<feature type="domain" description="YetF C-terminal" evidence="8">
    <location>
        <begin position="96"/>
        <end position="227"/>
    </location>
</feature>
<comment type="subcellular location">
    <subcellularLocation>
        <location evidence="1">Cell membrane</location>
        <topology evidence="1">Multi-pass membrane protein</topology>
    </subcellularLocation>
</comment>
<name>A0AAW6DWE5_9FIRM</name>
<dbReference type="InterPro" id="IPR023090">
    <property type="entry name" value="UPF0702_alpha/beta_dom_sf"/>
</dbReference>
<evidence type="ECO:0000313" key="10">
    <source>
        <dbReference type="Proteomes" id="UP001211421"/>
    </source>
</evidence>
<evidence type="ECO:0000256" key="7">
    <source>
        <dbReference type="SAM" id="Phobius"/>
    </source>
</evidence>
<evidence type="ECO:0000256" key="5">
    <source>
        <dbReference type="ARBA" id="ARBA00022989"/>
    </source>
</evidence>
<reference evidence="9" key="1">
    <citation type="submission" date="2023-01" db="EMBL/GenBank/DDBJ databases">
        <title>Human gut microbiome strain richness.</title>
        <authorList>
            <person name="Chen-Liaw A."/>
        </authorList>
    </citation>
    <scope>NUCLEOTIDE SEQUENCE</scope>
    <source>
        <strain evidence="9">D59st1_B8_D59t2_181005</strain>
    </source>
</reference>
<dbReference type="RefSeq" id="WP_138336352.1">
    <property type="nucleotide sequence ID" value="NZ_JAXYAV010000045.1"/>
</dbReference>
<dbReference type="Pfam" id="PF04239">
    <property type="entry name" value="DUF421"/>
    <property type="match status" value="1"/>
</dbReference>
<evidence type="ECO:0000256" key="4">
    <source>
        <dbReference type="ARBA" id="ARBA00022692"/>
    </source>
</evidence>
<dbReference type="EMBL" id="JAQMLS010000001">
    <property type="protein sequence ID" value="MDB8740495.1"/>
    <property type="molecule type" value="Genomic_DNA"/>
</dbReference>
<evidence type="ECO:0000313" key="9">
    <source>
        <dbReference type="EMBL" id="MDB8740495.1"/>
    </source>
</evidence>
<dbReference type="Gene3D" id="3.30.240.20">
    <property type="entry name" value="bsu07140 like domains"/>
    <property type="match status" value="2"/>
</dbReference>
<evidence type="ECO:0000256" key="2">
    <source>
        <dbReference type="ARBA" id="ARBA00006448"/>
    </source>
</evidence>
<feature type="transmembrane region" description="Helical" evidence="7">
    <location>
        <begin position="21"/>
        <end position="39"/>
    </location>
</feature>
<evidence type="ECO:0000259" key="8">
    <source>
        <dbReference type="Pfam" id="PF04239"/>
    </source>
</evidence>
<organism evidence="9 10">
    <name type="scientific">Ruminococcus bicirculans</name>
    <name type="common">ex Wegman et al. 2014</name>
    <dbReference type="NCBI Taxonomy" id="1160721"/>
    <lineage>
        <taxon>Bacteria</taxon>
        <taxon>Bacillati</taxon>
        <taxon>Bacillota</taxon>
        <taxon>Clostridia</taxon>
        <taxon>Eubacteriales</taxon>
        <taxon>Oscillospiraceae</taxon>
        <taxon>Ruminococcus</taxon>
    </lineage>
</organism>
<dbReference type="AlphaFoldDB" id="A0AAW6DWE5"/>
<keyword evidence="5 7" id="KW-1133">Transmembrane helix</keyword>
<dbReference type="Proteomes" id="UP001211421">
    <property type="component" value="Unassembled WGS sequence"/>
</dbReference>
<dbReference type="InterPro" id="IPR007353">
    <property type="entry name" value="DUF421"/>
</dbReference>
<evidence type="ECO:0000256" key="3">
    <source>
        <dbReference type="ARBA" id="ARBA00022475"/>
    </source>
</evidence>
<keyword evidence="6 7" id="KW-0472">Membrane</keyword>
<gene>
    <name evidence="9" type="ORF">PNV70_00245</name>
</gene>
<sequence>MQIIRAYSERGQTPMNITHTILATVGSIIVMFAISKLLGNKQISQLTLFDYINGITIGSIASEMAVSQEMDELIVPVIAMVLYGLTGFLLSVLTMKSIHCRHFLSGKPILLIEKGKIYPENLKTAKLDVNDLLSRARTSGYFDISKIYYAILETNGNISFMERATEAPLTPKDLGYEKQDEKLCTDLILDGVIMEDNLKYAGKEIKWLTNEIRKQGCSSTDKVFLCIVDGNDKVTVFPKTQESNKKIYFD</sequence>
<keyword evidence="3" id="KW-1003">Cell membrane</keyword>